<evidence type="ECO:0000313" key="5">
    <source>
        <dbReference type="Proteomes" id="UP001341840"/>
    </source>
</evidence>
<organism evidence="4 5">
    <name type="scientific">Stylosanthes scabra</name>
    <dbReference type="NCBI Taxonomy" id="79078"/>
    <lineage>
        <taxon>Eukaryota</taxon>
        <taxon>Viridiplantae</taxon>
        <taxon>Streptophyta</taxon>
        <taxon>Embryophyta</taxon>
        <taxon>Tracheophyta</taxon>
        <taxon>Spermatophyta</taxon>
        <taxon>Magnoliopsida</taxon>
        <taxon>eudicotyledons</taxon>
        <taxon>Gunneridae</taxon>
        <taxon>Pentapetalae</taxon>
        <taxon>rosids</taxon>
        <taxon>fabids</taxon>
        <taxon>Fabales</taxon>
        <taxon>Fabaceae</taxon>
        <taxon>Papilionoideae</taxon>
        <taxon>50 kb inversion clade</taxon>
        <taxon>dalbergioids sensu lato</taxon>
        <taxon>Dalbergieae</taxon>
        <taxon>Pterocarpus clade</taxon>
        <taxon>Stylosanthes</taxon>
    </lineage>
</organism>
<dbReference type="PANTHER" id="PTHR11703:SF0">
    <property type="entry name" value="DEOXYHYPUSINE SYNTHASE"/>
    <property type="match status" value="1"/>
</dbReference>
<evidence type="ECO:0000256" key="2">
    <source>
        <dbReference type="ARBA" id="ARBA00009892"/>
    </source>
</evidence>
<keyword evidence="5" id="KW-1185">Reference proteome</keyword>
<dbReference type="GO" id="GO:0034038">
    <property type="term" value="F:deoxyhypusine synthase activity"/>
    <property type="evidence" value="ECO:0007669"/>
    <property type="project" value="UniProtKB-EC"/>
</dbReference>
<dbReference type="InterPro" id="IPR036982">
    <property type="entry name" value="Deoxyhypusine_synthase_sf"/>
</dbReference>
<dbReference type="PANTHER" id="PTHR11703">
    <property type="entry name" value="DEOXYHYPUSINE SYNTHASE"/>
    <property type="match status" value="1"/>
</dbReference>
<dbReference type="Pfam" id="PF01916">
    <property type="entry name" value="DS"/>
    <property type="match status" value="1"/>
</dbReference>
<evidence type="ECO:0000256" key="3">
    <source>
        <dbReference type="ARBA" id="ARBA00023027"/>
    </source>
</evidence>
<name>A0ABU6UNU3_9FABA</name>
<evidence type="ECO:0000313" key="4">
    <source>
        <dbReference type="EMBL" id="MED6162584.1"/>
    </source>
</evidence>
<reference evidence="4 5" key="1">
    <citation type="journal article" date="2023" name="Plants (Basel)">
        <title>Bridging the Gap: Combining Genomics and Transcriptomics Approaches to Understand Stylosanthes scabra, an Orphan Legume from the Brazilian Caatinga.</title>
        <authorList>
            <person name="Ferreira-Neto J.R.C."/>
            <person name="da Silva M.D."/>
            <person name="Binneck E."/>
            <person name="de Melo N.F."/>
            <person name="da Silva R.H."/>
            <person name="de Melo A.L.T.M."/>
            <person name="Pandolfi V."/>
            <person name="Bustamante F.O."/>
            <person name="Brasileiro-Vidal A.C."/>
            <person name="Benko-Iseppon A.M."/>
        </authorList>
    </citation>
    <scope>NUCLEOTIDE SEQUENCE [LARGE SCALE GENOMIC DNA]</scope>
    <source>
        <tissue evidence="4">Leaves</tissue>
    </source>
</reference>
<sequence>MLADEPVADDFNEEERDLGYRKSVTRNVFLGFTCNIISSGVRDIFRFLVQHHMVDVIVTTAGGIEDLIKCLAPTYQTLFDIFSGIFGVGSNEKCYNTGSMHCKYSRRIG</sequence>
<comment type="similarity">
    <text evidence="2">Belongs to the deoxyhypusine synthase family.</text>
</comment>
<dbReference type="EMBL" id="JASCZI010121668">
    <property type="protein sequence ID" value="MED6162584.1"/>
    <property type="molecule type" value="Genomic_DNA"/>
</dbReference>
<accession>A0ABU6UNU3</accession>
<keyword evidence="3" id="KW-0520">NAD</keyword>
<protein>
    <submittedName>
        <fullName evidence="4">Deoxyhypusine synthase</fullName>
        <ecNumber evidence="4">2.5.1.46</ecNumber>
    </submittedName>
</protein>
<proteinExistence type="inferred from homology"/>
<keyword evidence="4" id="KW-0808">Transferase</keyword>
<dbReference type="Proteomes" id="UP001341840">
    <property type="component" value="Unassembled WGS sequence"/>
</dbReference>
<dbReference type="SUPFAM" id="SSF52467">
    <property type="entry name" value="DHS-like NAD/FAD-binding domain"/>
    <property type="match status" value="1"/>
</dbReference>
<comment type="caution">
    <text evidence="4">The sequence shown here is derived from an EMBL/GenBank/DDBJ whole genome shotgun (WGS) entry which is preliminary data.</text>
</comment>
<dbReference type="Gene3D" id="3.40.910.10">
    <property type="entry name" value="Deoxyhypusine synthase"/>
    <property type="match status" value="1"/>
</dbReference>
<gene>
    <name evidence="4" type="primary">DHS1</name>
    <name evidence="4" type="ORF">PIB30_071879</name>
</gene>
<comment type="cofactor">
    <cofactor evidence="1">
        <name>NAD(+)</name>
        <dbReference type="ChEBI" id="CHEBI:57540"/>
    </cofactor>
</comment>
<dbReference type="EC" id="2.5.1.46" evidence="4"/>
<dbReference type="InterPro" id="IPR029035">
    <property type="entry name" value="DHS-like_NAD/FAD-binding_dom"/>
</dbReference>
<evidence type="ECO:0000256" key="1">
    <source>
        <dbReference type="ARBA" id="ARBA00001911"/>
    </source>
</evidence>
<dbReference type="InterPro" id="IPR002773">
    <property type="entry name" value="Deoxyhypusine_synthase"/>
</dbReference>